<name>A0A9P7K3I0_9AGAR</name>
<accession>A0A9P7K3I0</accession>
<evidence type="ECO:0000313" key="2">
    <source>
        <dbReference type="EMBL" id="KAG5636761.1"/>
    </source>
</evidence>
<keyword evidence="3" id="KW-1185">Reference proteome</keyword>
<evidence type="ECO:0000313" key="3">
    <source>
        <dbReference type="Proteomes" id="UP000717328"/>
    </source>
</evidence>
<gene>
    <name evidence="2" type="ORF">H0H81_006951</name>
</gene>
<dbReference type="EMBL" id="JABCKI010005896">
    <property type="protein sequence ID" value="KAG5636761.1"/>
    <property type="molecule type" value="Genomic_DNA"/>
</dbReference>
<reference evidence="2" key="2">
    <citation type="submission" date="2021-10" db="EMBL/GenBank/DDBJ databases">
        <title>Phylogenomics reveals ancestral predisposition of the termite-cultivated fungus Termitomyces towards a domesticated lifestyle.</title>
        <authorList>
            <person name="Auxier B."/>
            <person name="Grum-Grzhimaylo A."/>
            <person name="Cardenas M.E."/>
            <person name="Lodge J.D."/>
            <person name="Laessoe T."/>
            <person name="Pedersen O."/>
            <person name="Smith M.E."/>
            <person name="Kuyper T.W."/>
            <person name="Franco-Molano E.A."/>
            <person name="Baroni T.J."/>
            <person name="Aanen D.K."/>
        </authorList>
    </citation>
    <scope>NUCLEOTIDE SEQUENCE</scope>
    <source>
        <strain evidence="2">D49</strain>
    </source>
</reference>
<feature type="region of interest" description="Disordered" evidence="1">
    <location>
        <begin position="1"/>
        <end position="27"/>
    </location>
</feature>
<dbReference type="Proteomes" id="UP000717328">
    <property type="component" value="Unassembled WGS sequence"/>
</dbReference>
<proteinExistence type="predicted"/>
<organism evidence="2 3">
    <name type="scientific">Sphagnurus paluster</name>
    <dbReference type="NCBI Taxonomy" id="117069"/>
    <lineage>
        <taxon>Eukaryota</taxon>
        <taxon>Fungi</taxon>
        <taxon>Dikarya</taxon>
        <taxon>Basidiomycota</taxon>
        <taxon>Agaricomycotina</taxon>
        <taxon>Agaricomycetes</taxon>
        <taxon>Agaricomycetidae</taxon>
        <taxon>Agaricales</taxon>
        <taxon>Tricholomatineae</taxon>
        <taxon>Lyophyllaceae</taxon>
        <taxon>Sphagnurus</taxon>
    </lineage>
</organism>
<reference evidence="2" key="1">
    <citation type="submission" date="2021-02" db="EMBL/GenBank/DDBJ databases">
        <authorList>
            <person name="Nieuwenhuis M."/>
            <person name="Van De Peppel L.J.J."/>
        </authorList>
    </citation>
    <scope>NUCLEOTIDE SEQUENCE</scope>
    <source>
        <strain evidence="2">D49</strain>
    </source>
</reference>
<evidence type="ECO:0000256" key="1">
    <source>
        <dbReference type="SAM" id="MobiDB-lite"/>
    </source>
</evidence>
<comment type="caution">
    <text evidence="2">The sequence shown here is derived from an EMBL/GenBank/DDBJ whole genome shotgun (WGS) entry which is preliminary data.</text>
</comment>
<sequence length="175" mass="18586">MPGGDSPSGCSLGKPRVKPAEYTQDDDDSVQRLTATTAYLLASDGPSTFGYVAKKINSYGQYVIDNTGQVDKRLMVVLDLSAAAEGPSNIRTINGLVTFPFLGAINGVFNTSPDAGPGSYNYMYIAATRETSPNAPPALGLNAFSQATNMPLEIESAIVSILSFRPYTVTKIYNT</sequence>
<protein>
    <submittedName>
        <fullName evidence="2">Uncharacterized protein</fullName>
    </submittedName>
</protein>
<dbReference type="OrthoDB" id="4584900at2759"/>
<dbReference type="AlphaFoldDB" id="A0A9P7K3I0"/>